<organism evidence="2 4">
    <name type="scientific">Gordonia hongkongensis</name>
    <dbReference type="NCBI Taxonomy" id="1701090"/>
    <lineage>
        <taxon>Bacteria</taxon>
        <taxon>Bacillati</taxon>
        <taxon>Actinomycetota</taxon>
        <taxon>Actinomycetes</taxon>
        <taxon>Mycobacteriales</taxon>
        <taxon>Gordoniaceae</taxon>
        <taxon>Gordonia</taxon>
    </lineage>
</organism>
<evidence type="ECO:0000313" key="2">
    <source>
        <dbReference type="EMBL" id="WFP26741.1"/>
    </source>
</evidence>
<name>A0AAX3TCZ8_9ACTN</name>
<dbReference type="RefSeq" id="WP_065628988.1">
    <property type="nucleotide sequence ID" value="NZ_CP095552.1"/>
</dbReference>
<reference evidence="1" key="1">
    <citation type="journal article" date="2022" name="Data Brief">
        <title>Draft genome sequence data of Gordonia hongkongensis strain EUFUS-Z928 isolated from the octocoral Eunicea fusca.</title>
        <authorList>
            <person name="Sanchez-Suarez J."/>
            <person name="Diaz L."/>
            <person name="Melo-Bolivar J."/>
            <person name="Villamil L."/>
        </authorList>
    </citation>
    <scope>NUCLEOTIDE SEQUENCE</scope>
    <source>
        <strain evidence="1">EUFUS-Z928</strain>
    </source>
</reference>
<dbReference type="EMBL" id="JAKJLQ010000010">
    <property type="protein sequence ID" value="MDF6102225.1"/>
    <property type="molecule type" value="Genomic_DNA"/>
</dbReference>
<evidence type="ECO:0000313" key="3">
    <source>
        <dbReference type="Proteomes" id="UP001152308"/>
    </source>
</evidence>
<evidence type="ECO:0000313" key="4">
    <source>
        <dbReference type="Proteomes" id="UP001213504"/>
    </source>
</evidence>
<dbReference type="Proteomes" id="UP001213504">
    <property type="component" value="Chromosome"/>
</dbReference>
<accession>A0AAX3TCZ8</accession>
<proteinExistence type="predicted"/>
<dbReference type="AlphaFoldDB" id="A0AAX3TCZ8"/>
<sequence length="116" mass="11633">MTDPDLSPAADAGPRVAADPGAAAVVATRLQAAAAELTAIQTELAALLIDVDMAVGTGKSAGAFRAGFSPAAAASTDRLHDVGNRLGQRRRALVAGIDDLLDRDAEASARIGRADA</sequence>
<evidence type="ECO:0000313" key="1">
    <source>
        <dbReference type="EMBL" id="MDF6102225.1"/>
    </source>
</evidence>
<dbReference type="EMBL" id="CP121270">
    <property type="protein sequence ID" value="WFP26741.1"/>
    <property type="molecule type" value="Genomic_DNA"/>
</dbReference>
<protein>
    <recommendedName>
        <fullName evidence="5">HNH endonuclease</fullName>
    </recommendedName>
</protein>
<keyword evidence="3" id="KW-1185">Reference proteome</keyword>
<reference evidence="1" key="2">
    <citation type="submission" date="2022-01" db="EMBL/GenBank/DDBJ databases">
        <authorList>
            <person name="Sanchez-Suarez J."/>
            <person name="Villamil L."/>
            <person name="Diaz L.E."/>
        </authorList>
    </citation>
    <scope>NUCLEOTIDE SEQUENCE</scope>
    <source>
        <strain evidence="1">EUFUS-Z928</strain>
    </source>
</reference>
<gene>
    <name evidence="1" type="ORF">L2299_14265</name>
    <name evidence="2" type="ORF">P9A14_09770</name>
</gene>
<dbReference type="Proteomes" id="UP001152308">
    <property type="component" value="Unassembled WGS sequence"/>
</dbReference>
<reference evidence="2" key="3">
    <citation type="submission" date="2023-04" db="EMBL/GenBank/DDBJ databases">
        <title>Complete genome sequence of a phthalic acid esters degrading bacterial strain.</title>
        <authorList>
            <person name="Weng L."/>
            <person name="Jia Y."/>
            <person name="Ren L."/>
        </authorList>
    </citation>
    <scope>NUCLEOTIDE SEQUENCE</scope>
    <source>
        <strain evidence="2">RL-LY01</strain>
    </source>
</reference>
<evidence type="ECO:0008006" key="5">
    <source>
        <dbReference type="Google" id="ProtNLM"/>
    </source>
</evidence>